<evidence type="ECO:0000313" key="1">
    <source>
        <dbReference type="Proteomes" id="UP000887564"/>
    </source>
</evidence>
<name>A0A914R5U8_PAREQ</name>
<proteinExistence type="predicted"/>
<protein>
    <submittedName>
        <fullName evidence="2">Uncharacterized protein</fullName>
    </submittedName>
</protein>
<evidence type="ECO:0000313" key="2">
    <source>
        <dbReference type="WBParaSite" id="PEQ_0000003601-mRNA-1"/>
    </source>
</evidence>
<dbReference type="Proteomes" id="UP000887564">
    <property type="component" value="Unplaced"/>
</dbReference>
<dbReference type="AlphaFoldDB" id="A0A914R5U8"/>
<dbReference type="WBParaSite" id="PEQ_0000003601-mRNA-1">
    <property type="protein sequence ID" value="PEQ_0000003601-mRNA-1"/>
    <property type="gene ID" value="PEQ_0000003601"/>
</dbReference>
<accession>A0A914R5U8</accession>
<keyword evidence="1" id="KW-1185">Reference proteome</keyword>
<reference evidence="2" key="1">
    <citation type="submission" date="2022-11" db="UniProtKB">
        <authorList>
            <consortium name="WormBaseParasite"/>
        </authorList>
    </citation>
    <scope>IDENTIFICATION</scope>
</reference>
<organism evidence="1 2">
    <name type="scientific">Parascaris equorum</name>
    <name type="common">Equine roundworm</name>
    <dbReference type="NCBI Taxonomy" id="6256"/>
    <lineage>
        <taxon>Eukaryota</taxon>
        <taxon>Metazoa</taxon>
        <taxon>Ecdysozoa</taxon>
        <taxon>Nematoda</taxon>
        <taxon>Chromadorea</taxon>
        <taxon>Rhabditida</taxon>
        <taxon>Spirurina</taxon>
        <taxon>Ascaridomorpha</taxon>
        <taxon>Ascaridoidea</taxon>
        <taxon>Ascarididae</taxon>
        <taxon>Parascaris</taxon>
    </lineage>
</organism>
<sequence>MRLAMLSACVISECLPLLGCPGSQETTRSF</sequence>